<dbReference type="PANTHER" id="PTHR10520">
    <property type="entry name" value="TRIFUNCTIONAL PURINE BIOSYNTHETIC PROTEIN ADENOSINE-3-RELATED"/>
    <property type="match status" value="1"/>
</dbReference>
<dbReference type="SUPFAM" id="SSF56042">
    <property type="entry name" value="PurM C-terminal domain-like"/>
    <property type="match status" value="1"/>
</dbReference>
<reference evidence="7" key="1">
    <citation type="journal article" date="2014" name="Front. Microbiol.">
        <title>High frequency of phylogenetically diverse reductive dehalogenase-homologous genes in deep subseafloor sedimentary metagenomes.</title>
        <authorList>
            <person name="Kawai M."/>
            <person name="Futagami T."/>
            <person name="Toyoda A."/>
            <person name="Takaki Y."/>
            <person name="Nishi S."/>
            <person name="Hori S."/>
            <person name="Arai W."/>
            <person name="Tsubouchi T."/>
            <person name="Morono Y."/>
            <person name="Uchiyama I."/>
            <person name="Ito T."/>
            <person name="Fujiyama A."/>
            <person name="Inagaki F."/>
            <person name="Takami H."/>
        </authorList>
    </citation>
    <scope>NUCLEOTIDE SEQUENCE</scope>
    <source>
        <strain evidence="7">Expedition CK06-06</strain>
    </source>
</reference>
<proteinExistence type="predicted"/>
<organism evidence="7">
    <name type="scientific">marine sediment metagenome</name>
    <dbReference type="NCBI Taxonomy" id="412755"/>
    <lineage>
        <taxon>unclassified sequences</taxon>
        <taxon>metagenomes</taxon>
        <taxon>ecological metagenomes</taxon>
    </lineage>
</organism>
<dbReference type="InterPro" id="IPR010918">
    <property type="entry name" value="PurM-like_C_dom"/>
</dbReference>
<dbReference type="UniPathway" id="UPA00074">
    <property type="reaction ID" value="UER00129"/>
</dbReference>
<dbReference type="GO" id="GO:0004641">
    <property type="term" value="F:phosphoribosylformylglycinamidine cyclo-ligase activity"/>
    <property type="evidence" value="ECO:0007669"/>
    <property type="project" value="UniProtKB-EC"/>
</dbReference>
<comment type="caution">
    <text evidence="7">The sequence shown here is derived from an EMBL/GenBank/DDBJ whole genome shotgun (WGS) entry which is preliminary data.</text>
</comment>
<name>X1QNU5_9ZZZZ</name>
<dbReference type="Gene3D" id="3.90.650.10">
    <property type="entry name" value="PurM-like C-terminal domain"/>
    <property type="match status" value="1"/>
</dbReference>
<keyword evidence="4" id="KW-0547">Nucleotide-binding</keyword>
<dbReference type="EMBL" id="BARV01030781">
    <property type="protein sequence ID" value="GAI44934.1"/>
    <property type="molecule type" value="Genomic_DNA"/>
</dbReference>
<protein>
    <recommendedName>
        <fullName evidence="2">phosphoribosylformylglycinamidine cyclo-ligase</fullName>
        <ecNumber evidence="2">6.3.3.1</ecNumber>
    </recommendedName>
</protein>
<accession>X1QNU5</accession>
<evidence type="ECO:0000259" key="6">
    <source>
        <dbReference type="Pfam" id="PF02769"/>
    </source>
</evidence>
<dbReference type="Pfam" id="PF02769">
    <property type="entry name" value="AIRS_C"/>
    <property type="match status" value="1"/>
</dbReference>
<sequence>GNQLLTTHISYLSLIRSLAKEIQIKGMAHITGGGLYDNTIRIIPKGLSIGIDYDKIDVFPVFKFIQKTGNIKTEEMFRVFNMGVGLVIISDEKNFRQIHKMSRNLLNKKAVIIGKVK</sequence>
<evidence type="ECO:0000256" key="2">
    <source>
        <dbReference type="ARBA" id="ARBA00013047"/>
    </source>
</evidence>
<dbReference type="GO" id="GO:0005524">
    <property type="term" value="F:ATP binding"/>
    <property type="evidence" value="ECO:0007669"/>
    <property type="project" value="UniProtKB-KW"/>
</dbReference>
<evidence type="ECO:0000256" key="5">
    <source>
        <dbReference type="ARBA" id="ARBA00022840"/>
    </source>
</evidence>
<dbReference type="GO" id="GO:0005829">
    <property type="term" value="C:cytosol"/>
    <property type="evidence" value="ECO:0007669"/>
    <property type="project" value="TreeGrafter"/>
</dbReference>
<evidence type="ECO:0000313" key="7">
    <source>
        <dbReference type="EMBL" id="GAI44934.1"/>
    </source>
</evidence>
<feature type="non-terminal residue" evidence="7">
    <location>
        <position position="1"/>
    </location>
</feature>
<dbReference type="EC" id="6.3.3.1" evidence="2"/>
<dbReference type="PANTHER" id="PTHR10520:SF12">
    <property type="entry name" value="TRIFUNCTIONAL PURINE BIOSYNTHETIC PROTEIN ADENOSINE-3"/>
    <property type="match status" value="1"/>
</dbReference>
<keyword evidence="5" id="KW-0067">ATP-binding</keyword>
<keyword evidence="3" id="KW-0436">Ligase</keyword>
<evidence type="ECO:0000256" key="4">
    <source>
        <dbReference type="ARBA" id="ARBA00022741"/>
    </source>
</evidence>
<comment type="pathway">
    <text evidence="1">Purine metabolism; IMP biosynthesis via de novo pathway; 5-amino-1-(5-phospho-D-ribosyl)imidazole from N(2)-formyl-N(1)-(5-phospho-D-ribosyl)glycinamide: step 2/2.</text>
</comment>
<feature type="domain" description="PurM-like C-terminal" evidence="6">
    <location>
        <begin position="15"/>
        <end position="116"/>
    </location>
</feature>
<evidence type="ECO:0000256" key="1">
    <source>
        <dbReference type="ARBA" id="ARBA00004686"/>
    </source>
</evidence>
<dbReference type="AlphaFoldDB" id="X1QNU5"/>
<evidence type="ECO:0000256" key="3">
    <source>
        <dbReference type="ARBA" id="ARBA00022598"/>
    </source>
</evidence>
<dbReference type="InterPro" id="IPR004733">
    <property type="entry name" value="PurM_cligase"/>
</dbReference>
<dbReference type="GO" id="GO:0006189">
    <property type="term" value="P:'de novo' IMP biosynthetic process"/>
    <property type="evidence" value="ECO:0007669"/>
    <property type="project" value="UniProtKB-UniPathway"/>
</dbReference>
<dbReference type="GO" id="GO:0046084">
    <property type="term" value="P:adenine biosynthetic process"/>
    <property type="evidence" value="ECO:0007669"/>
    <property type="project" value="TreeGrafter"/>
</dbReference>
<gene>
    <name evidence="7" type="ORF">S06H3_48833</name>
</gene>
<dbReference type="GO" id="GO:0004637">
    <property type="term" value="F:phosphoribosylamine-glycine ligase activity"/>
    <property type="evidence" value="ECO:0007669"/>
    <property type="project" value="TreeGrafter"/>
</dbReference>
<dbReference type="InterPro" id="IPR036676">
    <property type="entry name" value="PurM-like_C_sf"/>
</dbReference>